<dbReference type="Pfam" id="PF14280">
    <property type="entry name" value="DUF4365"/>
    <property type="match status" value="1"/>
</dbReference>
<evidence type="ECO:0000259" key="1">
    <source>
        <dbReference type="Pfam" id="PF14280"/>
    </source>
</evidence>
<gene>
    <name evidence="2" type="ORF">H6G06_04675</name>
</gene>
<keyword evidence="3" id="KW-1185">Reference proteome</keyword>
<dbReference type="EMBL" id="JACJQU010000002">
    <property type="protein sequence ID" value="MBD2292796.1"/>
    <property type="molecule type" value="Genomic_DNA"/>
</dbReference>
<name>A0A926WG11_9NOST</name>
<dbReference type="InterPro" id="IPR025375">
    <property type="entry name" value="DUF4365"/>
</dbReference>
<evidence type="ECO:0000313" key="3">
    <source>
        <dbReference type="Proteomes" id="UP000662185"/>
    </source>
</evidence>
<protein>
    <submittedName>
        <fullName evidence="2">DUF4365 domain-containing protein</fullName>
    </submittedName>
</protein>
<dbReference type="AlphaFoldDB" id="A0A926WG11"/>
<proteinExistence type="predicted"/>
<feature type="domain" description="DUF4365" evidence="1">
    <location>
        <begin position="13"/>
        <end position="142"/>
    </location>
</feature>
<evidence type="ECO:0000313" key="2">
    <source>
        <dbReference type="EMBL" id="MBD2292796.1"/>
    </source>
</evidence>
<comment type="caution">
    <text evidence="2">The sequence shown here is derived from an EMBL/GenBank/DDBJ whole genome shotgun (WGS) entry which is preliminary data.</text>
</comment>
<sequence>MNVSERDQQGDMGVYGVGLKVTELGWIYRPQPLRDIGIDAQIEVVENNKSTAEFIALQIKSGDSWFKETNEQGIVFRGDIQHLEYWQNYPLPIIVVLYDSTNHIAYWQVVNTDIVINTGKGWKLIIPFNQKIDKTSETTLKEICKSIFYSEIFEILSVKNVSHAKAKRYTANILVYGQRSKADIISVIRQVTKDLTSPKYYITNSPAQVIYLFIYIGLEDVKIANWICHSQWIDEKLDSHFRPMLIEGVDIGDGIISEWSNKYEDWSNWFKKDITTKQKFLEKTIPIIDKIKKIVEEISQLVLYYDNKNIYYENFIKKMVNFEIELTALYHQSIDIGNPALECKDFAQRFYNVMAYAHNITLPFSQQGLKTWNEHNRYHIMKDSIKDYQREILRLEYELEKL</sequence>
<dbReference type="Proteomes" id="UP000662185">
    <property type="component" value="Unassembled WGS sequence"/>
</dbReference>
<reference evidence="3" key="1">
    <citation type="journal article" date="2020" name="ISME J.">
        <title>Comparative genomics reveals insights into cyanobacterial evolution and habitat adaptation.</title>
        <authorList>
            <person name="Chen M.Y."/>
            <person name="Teng W.K."/>
            <person name="Zhao L."/>
            <person name="Hu C.X."/>
            <person name="Zhou Y.K."/>
            <person name="Han B.P."/>
            <person name="Song L.R."/>
            <person name="Shu W.S."/>
        </authorList>
    </citation>
    <scope>NUCLEOTIDE SEQUENCE [LARGE SCALE GENOMIC DNA]</scope>
    <source>
        <strain evidence="3">FACHB-251</strain>
    </source>
</reference>
<dbReference type="RefSeq" id="WP_190557557.1">
    <property type="nucleotide sequence ID" value="NZ_JACJQU010000002.1"/>
</dbReference>
<organism evidence="2 3">
    <name type="scientific">Anabaena sphaerica FACHB-251</name>
    <dbReference type="NCBI Taxonomy" id="2692883"/>
    <lineage>
        <taxon>Bacteria</taxon>
        <taxon>Bacillati</taxon>
        <taxon>Cyanobacteriota</taxon>
        <taxon>Cyanophyceae</taxon>
        <taxon>Nostocales</taxon>
        <taxon>Nostocaceae</taxon>
        <taxon>Anabaena</taxon>
    </lineage>
</organism>
<accession>A0A926WG11</accession>